<dbReference type="Proteomes" id="UP000886520">
    <property type="component" value="Chromosome 1"/>
</dbReference>
<evidence type="ECO:0000313" key="2">
    <source>
        <dbReference type="Proteomes" id="UP000886520"/>
    </source>
</evidence>
<protein>
    <submittedName>
        <fullName evidence="1">Uncharacterized protein</fullName>
    </submittedName>
</protein>
<name>A0A9D4ZSZ0_ADICA</name>
<gene>
    <name evidence="1" type="ORF">GOP47_0000314</name>
</gene>
<keyword evidence="2" id="KW-1185">Reference proteome</keyword>
<dbReference type="EMBL" id="JABFUD020000001">
    <property type="protein sequence ID" value="KAI5084145.1"/>
    <property type="molecule type" value="Genomic_DNA"/>
</dbReference>
<comment type="caution">
    <text evidence="1">The sequence shown here is derived from an EMBL/GenBank/DDBJ whole genome shotgun (WGS) entry which is preliminary data.</text>
</comment>
<evidence type="ECO:0000313" key="1">
    <source>
        <dbReference type="EMBL" id="KAI5084145.1"/>
    </source>
</evidence>
<reference evidence="1" key="1">
    <citation type="submission" date="2021-01" db="EMBL/GenBank/DDBJ databases">
        <title>Adiantum capillus-veneris genome.</title>
        <authorList>
            <person name="Fang Y."/>
            <person name="Liao Q."/>
        </authorList>
    </citation>
    <scope>NUCLEOTIDE SEQUENCE</scope>
    <source>
        <strain evidence="1">H3</strain>
        <tissue evidence="1">Leaf</tissue>
    </source>
</reference>
<accession>A0A9D4ZSZ0</accession>
<organism evidence="1 2">
    <name type="scientific">Adiantum capillus-veneris</name>
    <name type="common">Maidenhair fern</name>
    <dbReference type="NCBI Taxonomy" id="13818"/>
    <lineage>
        <taxon>Eukaryota</taxon>
        <taxon>Viridiplantae</taxon>
        <taxon>Streptophyta</taxon>
        <taxon>Embryophyta</taxon>
        <taxon>Tracheophyta</taxon>
        <taxon>Polypodiopsida</taxon>
        <taxon>Polypodiidae</taxon>
        <taxon>Polypodiales</taxon>
        <taxon>Pteridineae</taxon>
        <taxon>Pteridaceae</taxon>
        <taxon>Vittarioideae</taxon>
        <taxon>Adiantum</taxon>
    </lineage>
</organism>
<dbReference type="AlphaFoldDB" id="A0A9D4ZSZ0"/>
<proteinExistence type="predicted"/>
<sequence length="114" mass="12845">MRADSGDRTQGSRVLSGDGHGWVVRSRAELGASERNRGLQLKWPPRVATESEATKLEGLGGERLPLRGLEKEATSAKKKKPHVATPHYDRCSIFVRVITRKWIGYMHKKFEGNY</sequence>